<name>A0A844NXU5_ALIFS</name>
<comment type="caution">
    <text evidence="1">The sequence shown here is derived from an EMBL/GenBank/DDBJ whole genome shotgun (WGS) entry which is preliminary data.</text>
</comment>
<protein>
    <submittedName>
        <fullName evidence="1">Uncharacterized protein</fullName>
    </submittedName>
</protein>
<proteinExistence type="predicted"/>
<accession>A0A844NXU5</accession>
<organism evidence="1 2">
    <name type="scientific">Aliivibrio fischeri</name>
    <name type="common">Vibrio fischeri</name>
    <dbReference type="NCBI Taxonomy" id="668"/>
    <lineage>
        <taxon>Bacteria</taxon>
        <taxon>Pseudomonadati</taxon>
        <taxon>Pseudomonadota</taxon>
        <taxon>Gammaproteobacteria</taxon>
        <taxon>Vibrionales</taxon>
        <taxon>Vibrionaceae</taxon>
        <taxon>Aliivibrio</taxon>
    </lineage>
</organism>
<evidence type="ECO:0000313" key="2">
    <source>
        <dbReference type="Proteomes" id="UP000448038"/>
    </source>
</evidence>
<sequence length="63" mass="7192">MGIFMNHQESVKIELNSLSIQQLRNLQSMVSQKLKEKTADSEQVDNAILTDEELDMLALVMKN</sequence>
<dbReference type="AlphaFoldDB" id="A0A844NXU5"/>
<evidence type="ECO:0000313" key="1">
    <source>
        <dbReference type="EMBL" id="MUK47925.1"/>
    </source>
</evidence>
<reference evidence="1 2" key="1">
    <citation type="submission" date="2019-11" db="EMBL/GenBank/DDBJ databases">
        <title>Using colonization assays and comparative genomics to discover symbiosis behaviors and factors in Vibrio fischeri.</title>
        <authorList>
            <person name="Bongrand C."/>
            <person name="Moriano-Gutierrez S."/>
            <person name="Arevalo P."/>
            <person name="Mcfall-Ngai M."/>
            <person name="Visick K."/>
            <person name="Polz M.F."/>
            <person name="Ruby E.G."/>
        </authorList>
    </citation>
    <scope>NUCLEOTIDE SEQUENCE [LARGE SCALE GENOMIC DNA]</scope>
    <source>
        <strain evidence="2">emors.4.1</strain>
    </source>
</reference>
<dbReference type="EMBL" id="WOBN01000003">
    <property type="protein sequence ID" value="MUK47925.1"/>
    <property type="molecule type" value="Genomic_DNA"/>
</dbReference>
<dbReference type="Proteomes" id="UP000448038">
    <property type="component" value="Unassembled WGS sequence"/>
</dbReference>
<gene>
    <name evidence="1" type="ORF">GNP88_01860</name>
</gene>